<reference evidence="2 3" key="1">
    <citation type="submission" date="2023-01" db="EMBL/GenBank/DDBJ databases">
        <title>Vibrio sp. KJ40-1 sp.nov, isolated from marine algae.</title>
        <authorList>
            <person name="Butt M."/>
            <person name="Kim J.M.J."/>
            <person name="Jeon C.O.C."/>
        </authorList>
    </citation>
    <scope>NUCLEOTIDE SEQUENCE [LARGE SCALE GENOMIC DNA]</scope>
    <source>
        <strain evidence="2 3">KJ40-1</strain>
    </source>
</reference>
<accession>A0ABT4YPQ6</accession>
<name>A0ABT4YPQ6_9VIBR</name>
<evidence type="ECO:0000313" key="2">
    <source>
        <dbReference type="EMBL" id="MDB1123377.1"/>
    </source>
</evidence>
<evidence type="ECO:0000313" key="3">
    <source>
        <dbReference type="Proteomes" id="UP001210678"/>
    </source>
</evidence>
<dbReference type="Proteomes" id="UP001210678">
    <property type="component" value="Unassembled WGS sequence"/>
</dbReference>
<comment type="caution">
    <text evidence="2">The sequence shown here is derived from an EMBL/GenBank/DDBJ whole genome shotgun (WGS) entry which is preliminary data.</text>
</comment>
<dbReference type="RefSeq" id="WP_272133881.1">
    <property type="nucleotide sequence ID" value="NZ_JAQLOI010000001.1"/>
</dbReference>
<organism evidence="2 3">
    <name type="scientific">Vibrio algarum</name>
    <dbReference type="NCBI Taxonomy" id="3020714"/>
    <lineage>
        <taxon>Bacteria</taxon>
        <taxon>Pseudomonadati</taxon>
        <taxon>Pseudomonadota</taxon>
        <taxon>Gammaproteobacteria</taxon>
        <taxon>Vibrionales</taxon>
        <taxon>Vibrionaceae</taxon>
        <taxon>Vibrio</taxon>
    </lineage>
</organism>
<gene>
    <name evidence="2" type="ORF">PGX00_06755</name>
</gene>
<feature type="region of interest" description="Disordered" evidence="1">
    <location>
        <begin position="1"/>
        <end position="33"/>
    </location>
</feature>
<keyword evidence="3" id="KW-1185">Reference proteome</keyword>
<sequence>MTPVGNNNASSLHATQVKATNTPSLPSEAKESFTPLKVEQNKVSLSDEGKALLSALQQIDKEAKEAGLGKPTTVESFTHGALGLDHPEKIEETEDTSYTAGQYLKGALSAGAILLALL</sequence>
<evidence type="ECO:0000256" key="1">
    <source>
        <dbReference type="SAM" id="MobiDB-lite"/>
    </source>
</evidence>
<dbReference type="EMBL" id="JAQLOI010000001">
    <property type="protein sequence ID" value="MDB1123377.1"/>
    <property type="molecule type" value="Genomic_DNA"/>
</dbReference>
<feature type="compositionally biased region" description="Polar residues" evidence="1">
    <location>
        <begin position="1"/>
        <end position="25"/>
    </location>
</feature>
<proteinExistence type="predicted"/>
<protein>
    <submittedName>
        <fullName evidence="2">Uncharacterized protein</fullName>
    </submittedName>
</protein>